<dbReference type="GO" id="GO:0005524">
    <property type="term" value="F:ATP binding"/>
    <property type="evidence" value="ECO:0007669"/>
    <property type="project" value="UniProtKB-KW"/>
</dbReference>
<gene>
    <name evidence="4" type="ORF">LptCag_1138</name>
</gene>
<dbReference type="AlphaFoldDB" id="A0A094WCY5"/>
<evidence type="ECO:0000313" key="5">
    <source>
        <dbReference type="Proteomes" id="UP000029452"/>
    </source>
</evidence>
<organism evidence="4 5">
    <name type="scientific">Leptospirillum ferriphilum</name>
    <dbReference type="NCBI Taxonomy" id="178606"/>
    <lineage>
        <taxon>Bacteria</taxon>
        <taxon>Pseudomonadati</taxon>
        <taxon>Nitrospirota</taxon>
        <taxon>Nitrospiria</taxon>
        <taxon>Nitrospirales</taxon>
        <taxon>Nitrospiraceae</taxon>
        <taxon>Leptospirillum</taxon>
    </lineage>
</organism>
<dbReference type="SUPFAM" id="SSF55073">
    <property type="entry name" value="Nucleotide cyclase"/>
    <property type="match status" value="1"/>
</dbReference>
<dbReference type="SUPFAM" id="SSF52540">
    <property type="entry name" value="P-loop containing nucleoside triphosphate hydrolases"/>
    <property type="match status" value="1"/>
</dbReference>
<dbReference type="InterPro" id="IPR029787">
    <property type="entry name" value="Nucleotide_cyclase"/>
</dbReference>
<evidence type="ECO:0000259" key="3">
    <source>
        <dbReference type="Pfam" id="PF13191"/>
    </source>
</evidence>
<dbReference type="Gene3D" id="3.30.70.1230">
    <property type="entry name" value="Nucleotide cyclase"/>
    <property type="match status" value="1"/>
</dbReference>
<feature type="domain" description="Orc1-like AAA ATPase" evidence="3">
    <location>
        <begin position="435"/>
        <end position="614"/>
    </location>
</feature>
<dbReference type="InterPro" id="IPR041664">
    <property type="entry name" value="AAA_16"/>
</dbReference>
<keyword evidence="2" id="KW-0067">ATP-binding</keyword>
<dbReference type="GO" id="GO:0004016">
    <property type="term" value="F:adenylate cyclase activity"/>
    <property type="evidence" value="ECO:0007669"/>
    <property type="project" value="TreeGrafter"/>
</dbReference>
<proteinExistence type="predicted"/>
<protein>
    <recommendedName>
        <fullName evidence="3">Orc1-like AAA ATPase domain-containing protein</fullName>
    </recommendedName>
</protein>
<sequence length="1253" mass="140131">MEKYVRTHDTVLSSSFRHFSINYKGFPVPKERPESQLTLSYSDSFEIKDERVAETGNNGRDHPFLFTFLGRTEIRLGEGRISSSCFDKAAALLTWLSLSGSLRSRSEITSLLWPNLSEQRGRANLSQLLLVLSRKTSSGTRIEKERDALRLRFPAEADPERVVDVLQFLSDAPPPGCQRLHAPARCSRCREQIRFRQSLYRGEFLQGESLPNSPPFRLWVEDMRRKLSERKGVLDRLLSGQIESFPPEVSGRVSREWRPLTVLCVLVQGKDRQTAEEILECIEPWRRSSESLLRNRGGEVAKFRKPGLLAYFGYPSAREEDARMAATSALEILASFSSLPEYGTLEIRTVIHSGPAACDLLREIPDATGERTDETVSFVRQAPAGKAVASETAMARLGQHFRSVRRGRGVLPQGGFMSLHVLEPEHSAIPSESLLIGRDRELATLKEAWKHATEGISGLHWIIGEPGIGKSALVNFFVRSVCMDSEPAKNVRILSCLPEFRETPWFPLRKLFRNTESGRSSPSDAAFLSPRQRPEDCLFLFPDSSLRDRQDLPDLTPEERREKTELFLLDVLLETVQGSPLLLVVEDVHWADYATLSLLRRILDRKPMPPALLLLTCRSGKCPPFLPSPESGNLLELAPLDRHHSRTLVEQTVPGLSPHRMRTILDLGDGIPLYLRELATAPKPTENGHVSFGTSVPAGLQGLMASRIDLLGDLREIAQVSACIGQSVPSDLLMHVGVEGWDERRVLSGIDVLLRQGVLEKDADNPPIFIFHHSLLREALLSSLPAPFLRKTHARIASTLRSHFREWVDREPEFLAGHLARSGACDEAISTWIMASENASARGFPEHAREHLEYALRLVPEISDPSRRQEREQEILTALAQASWFTHGVGSDYVRDLLRQRDAVLETLHVSTKTFPVFYSLWATTNARSGPLESRPLLQLLEKALQLPDLSPADTCQTLFALGEDALWRGELNTAGQFFEDALSRQKASDTPPSFLTIYGEDSVVRCLASLSIVRWQQGFGQTALSLVRQAEEHSLAISNPASYAHSLHFELTLHLFQDEPEQVLKVGRQAVEWAERHGFYQWKILALLAIGWARGNPEGYRNAREVGEALRATLPGLSSVLSLIEADAALRAGMAEEALNGVLQARDDAERKGVRLFYPEFFRLEGEARLRLRSEEKETARNRFLEAIGHASEAGAPMLALKALLSCLRAFPGEPSPAQNVLDTFPRKEPCAKLREALFLSGIQTTLSENPS</sequence>
<dbReference type="Proteomes" id="UP000029452">
    <property type="component" value="Unassembled WGS sequence"/>
</dbReference>
<dbReference type="PATRIC" id="fig|178606.4.peg.949"/>
<keyword evidence="1" id="KW-0547">Nucleotide-binding</keyword>
<comment type="caution">
    <text evidence="4">The sequence shown here is derived from an EMBL/GenBank/DDBJ whole genome shotgun (WGS) entry which is preliminary data.</text>
</comment>
<reference evidence="4 5" key="1">
    <citation type="submission" date="2014-06" db="EMBL/GenBank/DDBJ databases">
        <title>Draft genome sequence of iron oxidizing acidophile Leptospirillum ferriphilum DSM14647.</title>
        <authorList>
            <person name="Cardenas J.P."/>
            <person name="Lazcano M."/>
            <person name="Ossandon F.J."/>
            <person name="Corbett M."/>
            <person name="Holmes D.S."/>
            <person name="Watkin E."/>
        </authorList>
    </citation>
    <scope>NUCLEOTIDE SEQUENCE [LARGE SCALE GENOMIC DNA]</scope>
    <source>
        <strain evidence="4 5">DSM 14647</strain>
    </source>
</reference>
<dbReference type="EMBL" id="JPGK01000003">
    <property type="protein sequence ID" value="KGA94375.1"/>
    <property type="molecule type" value="Genomic_DNA"/>
</dbReference>
<evidence type="ECO:0000313" key="4">
    <source>
        <dbReference type="EMBL" id="KGA94375.1"/>
    </source>
</evidence>
<dbReference type="PANTHER" id="PTHR16305">
    <property type="entry name" value="TESTICULAR SOLUBLE ADENYLYL CYCLASE"/>
    <property type="match status" value="1"/>
</dbReference>
<evidence type="ECO:0000256" key="1">
    <source>
        <dbReference type="ARBA" id="ARBA00022741"/>
    </source>
</evidence>
<dbReference type="GO" id="GO:0005737">
    <property type="term" value="C:cytoplasm"/>
    <property type="evidence" value="ECO:0007669"/>
    <property type="project" value="TreeGrafter"/>
</dbReference>
<dbReference type="Pfam" id="PF13191">
    <property type="entry name" value="AAA_16"/>
    <property type="match status" value="1"/>
</dbReference>
<accession>A0A094WCY5</accession>
<dbReference type="PANTHER" id="PTHR16305:SF28">
    <property type="entry name" value="GUANYLATE CYCLASE DOMAIN-CONTAINING PROTEIN"/>
    <property type="match status" value="1"/>
</dbReference>
<evidence type="ECO:0000256" key="2">
    <source>
        <dbReference type="ARBA" id="ARBA00022840"/>
    </source>
</evidence>
<name>A0A094WCY5_9BACT</name>
<dbReference type="InterPro" id="IPR027417">
    <property type="entry name" value="P-loop_NTPase"/>
</dbReference>